<dbReference type="Proteomes" id="UP000651010">
    <property type="component" value="Unassembled WGS sequence"/>
</dbReference>
<comment type="caution">
    <text evidence="1">The sequence shown here is derived from an EMBL/GenBank/DDBJ whole genome shotgun (WGS) entry which is preliminary data.</text>
</comment>
<sequence>MFSDKPISDTYAIYNAYTDQIKKIYDDFAGLLFSEQGNPASEAEAKQNFVERINAARKGRDLALSILPPDPNPAK</sequence>
<name>A0ABR9G6I7_9GAMM</name>
<protein>
    <submittedName>
        <fullName evidence="1">Uncharacterized protein</fullName>
    </submittedName>
</protein>
<organism evidence="1 2">
    <name type="scientific">Dyella acidiphila</name>
    <dbReference type="NCBI Taxonomy" id="2775866"/>
    <lineage>
        <taxon>Bacteria</taxon>
        <taxon>Pseudomonadati</taxon>
        <taxon>Pseudomonadota</taxon>
        <taxon>Gammaproteobacteria</taxon>
        <taxon>Lysobacterales</taxon>
        <taxon>Rhodanobacteraceae</taxon>
        <taxon>Dyella</taxon>
    </lineage>
</organism>
<reference evidence="1 2" key="1">
    <citation type="submission" date="2020-09" db="EMBL/GenBank/DDBJ databases">
        <title>Dyella sp. 7MK23 isolated from forest soil.</title>
        <authorList>
            <person name="Fu J."/>
        </authorList>
    </citation>
    <scope>NUCLEOTIDE SEQUENCE [LARGE SCALE GENOMIC DNA]</scope>
    <source>
        <strain evidence="1 2">7MK23</strain>
    </source>
</reference>
<keyword evidence="2" id="KW-1185">Reference proteome</keyword>
<proteinExistence type="predicted"/>
<evidence type="ECO:0000313" key="2">
    <source>
        <dbReference type="Proteomes" id="UP000651010"/>
    </source>
</evidence>
<gene>
    <name evidence="1" type="ORF">IGX34_04525</name>
</gene>
<accession>A0ABR9G6I7</accession>
<dbReference type="EMBL" id="JACZZA010000001">
    <property type="protein sequence ID" value="MBE1159640.1"/>
    <property type="molecule type" value="Genomic_DNA"/>
</dbReference>
<dbReference type="RefSeq" id="WP_192554453.1">
    <property type="nucleotide sequence ID" value="NZ_JACZZA010000001.1"/>
</dbReference>
<evidence type="ECO:0000313" key="1">
    <source>
        <dbReference type="EMBL" id="MBE1159640.1"/>
    </source>
</evidence>